<accession>A0A1D7TH93</accession>
<comment type="similarity">
    <text evidence="3 14 15">Belongs to the HemJ family.</text>
</comment>
<dbReference type="Proteomes" id="UP000094609">
    <property type="component" value="Chromosome"/>
</dbReference>
<dbReference type="Pfam" id="PF03653">
    <property type="entry name" value="UPF0093"/>
    <property type="match status" value="1"/>
</dbReference>
<evidence type="ECO:0000256" key="13">
    <source>
        <dbReference type="ARBA" id="ARBA00048390"/>
    </source>
</evidence>
<dbReference type="HAMAP" id="MF_02239">
    <property type="entry name" value="HemJ"/>
    <property type="match status" value="1"/>
</dbReference>
<keyword evidence="9 14" id="KW-1133">Transmembrane helix</keyword>
<name>A0A1D7TH93_9BACT</name>
<keyword evidence="5 14" id="KW-1003">Cell membrane</keyword>
<keyword evidence="10 14" id="KW-0560">Oxidoreductase</keyword>
<dbReference type="STRING" id="1193502.SHALO_0606"/>
<gene>
    <name evidence="16" type="ORF">SHALO_0606</name>
</gene>
<feature type="binding site" description="axial binding residue" evidence="14">
    <location>
        <position position="89"/>
    </location>
    <ligand>
        <name>heme</name>
        <dbReference type="ChEBI" id="CHEBI:30413"/>
    </ligand>
    <ligandPart>
        <name>Fe</name>
        <dbReference type="ChEBI" id="CHEBI:18248"/>
    </ligandPart>
</feature>
<dbReference type="EMBL" id="CP017111">
    <property type="protein sequence ID" value="AOO64395.1"/>
    <property type="molecule type" value="Genomic_DNA"/>
</dbReference>
<keyword evidence="17" id="KW-1185">Reference proteome</keyword>
<evidence type="ECO:0000256" key="5">
    <source>
        <dbReference type="ARBA" id="ARBA00022475"/>
    </source>
</evidence>
<comment type="cofactor">
    <cofactor evidence="14 15">
        <name>heme b</name>
        <dbReference type="ChEBI" id="CHEBI:60344"/>
    </cofactor>
    <text evidence="14 15">Binds 1 heme b (iron(II)-protoporphyrin IX) group per subunit.</text>
</comment>
<evidence type="ECO:0000256" key="6">
    <source>
        <dbReference type="ARBA" id="ARBA00022617"/>
    </source>
</evidence>
<dbReference type="GO" id="GO:0070818">
    <property type="term" value="F:protoporphyrinogen oxidase activity"/>
    <property type="evidence" value="ECO:0007669"/>
    <property type="project" value="UniProtKB-UniRule"/>
</dbReference>
<protein>
    <recommendedName>
        <fullName evidence="4 14">Protoporphyrinogen IX oxidase</fullName>
        <shortName evidence="14">PPO</shortName>
        <ecNumber evidence="14 15">1.3.99.-</ecNumber>
    </recommendedName>
</protein>
<comment type="catalytic activity">
    <reaction evidence="13 14 15">
        <text>protoporphyrinogen IX + 3 A = protoporphyrin IX + 3 AH2</text>
        <dbReference type="Rhea" id="RHEA:62000"/>
        <dbReference type="ChEBI" id="CHEBI:13193"/>
        <dbReference type="ChEBI" id="CHEBI:17499"/>
        <dbReference type="ChEBI" id="CHEBI:57306"/>
        <dbReference type="ChEBI" id="CHEBI:57307"/>
    </reaction>
</comment>
<evidence type="ECO:0000256" key="12">
    <source>
        <dbReference type="ARBA" id="ARBA00023136"/>
    </source>
</evidence>
<dbReference type="GO" id="GO:0006782">
    <property type="term" value="P:protoporphyrinogen IX biosynthetic process"/>
    <property type="evidence" value="ECO:0007669"/>
    <property type="project" value="UniProtKB-UniRule"/>
</dbReference>
<dbReference type="PANTHER" id="PTHR40255:SF1">
    <property type="entry name" value="PROTOPORPHYRINOGEN IX OXIDASE"/>
    <property type="match status" value="1"/>
</dbReference>
<evidence type="ECO:0000256" key="8">
    <source>
        <dbReference type="ARBA" id="ARBA00022723"/>
    </source>
</evidence>
<proteinExistence type="inferred from homology"/>
<comment type="function">
    <text evidence="14 15">Catalyzes the oxidation of protoporphyrinogen IX to protoporphyrin IX.</text>
</comment>
<evidence type="ECO:0000256" key="10">
    <source>
        <dbReference type="ARBA" id="ARBA00023002"/>
    </source>
</evidence>
<dbReference type="UniPathway" id="UPA00251">
    <property type="reaction ID" value="UER00324"/>
</dbReference>
<dbReference type="PANTHER" id="PTHR40255">
    <property type="entry name" value="UPF0093 MEMBRANE PROTEIN SLR1790"/>
    <property type="match status" value="1"/>
</dbReference>
<dbReference type="AlphaFoldDB" id="A0A1D7TH93"/>
<dbReference type="NCBIfam" id="TIGR00701">
    <property type="entry name" value="protoporphyrinogen oxidase HemJ"/>
    <property type="match status" value="1"/>
</dbReference>
<reference evidence="17" key="1">
    <citation type="submission" date="2016-08" db="EMBL/GenBank/DDBJ databases">
        <title>Complete genome sequence of the organohalide-respiring Epsilonproteobacterium Sulfurospirillum halorespirans.</title>
        <authorList>
            <person name="Goris T."/>
            <person name="Zimmermann J."/>
            <person name="Schenz B."/>
            <person name="Lemos M."/>
            <person name="Hackermueller J."/>
            <person name="Diekert G."/>
        </authorList>
    </citation>
    <scope>NUCLEOTIDE SEQUENCE [LARGE SCALE GENOMIC DNA]</scope>
    <source>
        <strain>DSM 13726</strain>
        <strain evidence="17">PCE-M2</strain>
    </source>
</reference>
<evidence type="ECO:0000256" key="3">
    <source>
        <dbReference type="ARBA" id="ARBA00006501"/>
    </source>
</evidence>
<evidence type="ECO:0000256" key="15">
    <source>
        <dbReference type="PIRNR" id="PIRNR004638"/>
    </source>
</evidence>
<dbReference type="GO" id="GO:0005886">
    <property type="term" value="C:plasma membrane"/>
    <property type="evidence" value="ECO:0007669"/>
    <property type="project" value="UniProtKB-SubCell"/>
</dbReference>
<keyword evidence="6 14" id="KW-0349">Heme</keyword>
<evidence type="ECO:0000313" key="16">
    <source>
        <dbReference type="EMBL" id="AOO64395.1"/>
    </source>
</evidence>
<evidence type="ECO:0000256" key="1">
    <source>
        <dbReference type="ARBA" id="ARBA00004651"/>
    </source>
</evidence>
<evidence type="ECO:0000256" key="2">
    <source>
        <dbReference type="ARBA" id="ARBA00005073"/>
    </source>
</evidence>
<comment type="subcellular location">
    <subcellularLocation>
        <location evidence="1 14">Cell membrane</location>
        <topology evidence="1 14">Multi-pass membrane protein</topology>
    </subcellularLocation>
</comment>
<keyword evidence="12 14" id="KW-0472">Membrane</keyword>
<evidence type="ECO:0000256" key="7">
    <source>
        <dbReference type="ARBA" id="ARBA00022692"/>
    </source>
</evidence>
<feature type="transmembrane region" description="Helical" evidence="14">
    <location>
        <begin position="147"/>
        <end position="165"/>
    </location>
</feature>
<organism evidence="16 17">
    <name type="scientific">Sulfurospirillum halorespirans DSM 13726</name>
    <dbReference type="NCBI Taxonomy" id="1193502"/>
    <lineage>
        <taxon>Bacteria</taxon>
        <taxon>Pseudomonadati</taxon>
        <taxon>Campylobacterota</taxon>
        <taxon>Epsilonproteobacteria</taxon>
        <taxon>Campylobacterales</taxon>
        <taxon>Sulfurospirillaceae</taxon>
        <taxon>Sulfurospirillum</taxon>
    </lineage>
</organism>
<dbReference type="EC" id="1.3.99.-" evidence="14 15"/>
<dbReference type="GO" id="GO:0046872">
    <property type="term" value="F:metal ion binding"/>
    <property type="evidence" value="ECO:0007669"/>
    <property type="project" value="UniProtKB-UniRule"/>
</dbReference>
<dbReference type="PATRIC" id="fig|1193502.14.peg.615"/>
<feature type="transmembrane region" description="Helical" evidence="14">
    <location>
        <begin position="124"/>
        <end position="141"/>
    </location>
</feature>
<feature type="transmembrane region" description="Helical" evidence="14">
    <location>
        <begin position="86"/>
        <end position="103"/>
    </location>
</feature>
<feature type="transmembrane region" description="Helical" evidence="14">
    <location>
        <begin position="53"/>
        <end position="74"/>
    </location>
</feature>
<evidence type="ECO:0000256" key="14">
    <source>
        <dbReference type="HAMAP-Rule" id="MF_02239"/>
    </source>
</evidence>
<dbReference type="PIRSF" id="PIRSF004638">
    <property type="entry name" value="UCP004638"/>
    <property type="match status" value="1"/>
</dbReference>
<comment type="pathway">
    <text evidence="2 14 15">Porphyrin-containing compound metabolism; protoporphyrin-IX biosynthesis; protoporphyrin-IX from protoporphyrinogen-IX: step 1/1.</text>
</comment>
<keyword evidence="11 14" id="KW-0408">Iron</keyword>
<keyword evidence="8 14" id="KW-0479">Metal-binding</keyword>
<evidence type="ECO:0000256" key="4">
    <source>
        <dbReference type="ARBA" id="ARBA00017504"/>
    </source>
</evidence>
<comment type="subunit">
    <text evidence="14">Homodimer.</text>
</comment>
<evidence type="ECO:0000313" key="17">
    <source>
        <dbReference type="Proteomes" id="UP000094609"/>
    </source>
</evidence>
<dbReference type="KEGG" id="shal:SHALO_0606"/>
<evidence type="ECO:0000256" key="11">
    <source>
        <dbReference type="ARBA" id="ARBA00023004"/>
    </source>
</evidence>
<feature type="binding site" description="axial binding residue" evidence="14">
    <location>
        <position position="12"/>
    </location>
    <ligand>
        <name>heme</name>
        <dbReference type="ChEBI" id="CHEBI:30413"/>
    </ligand>
    <ligandPart>
        <name>Fe</name>
        <dbReference type="ChEBI" id="CHEBI:18248"/>
    </ligandPart>
</feature>
<keyword evidence="7 14" id="KW-0812">Transmembrane</keyword>
<sequence>MLEHYKWLLAFHIIALMSWMAMLFYLPRLFVYHVEHAEKKEFVEVVKIQEYKIYKYIGLPAFWATLASGLGMIFFDSQLLSSGGWIYAKFTVLIALTLYSFSLEKYRLELANDTCTKSGKFFRAYNEVPTALAILIVGYVITKSFSWAFTLITLGIFAMIIDVILDGKKKP</sequence>
<feature type="transmembrane region" description="Helical" evidence="14">
    <location>
        <begin position="6"/>
        <end position="32"/>
    </location>
</feature>
<dbReference type="InterPro" id="IPR005265">
    <property type="entry name" value="HemJ-like"/>
</dbReference>
<evidence type="ECO:0000256" key="9">
    <source>
        <dbReference type="ARBA" id="ARBA00022989"/>
    </source>
</evidence>